<dbReference type="CDD" id="cd06199">
    <property type="entry name" value="SiR"/>
    <property type="match status" value="1"/>
</dbReference>
<evidence type="ECO:0000259" key="18">
    <source>
        <dbReference type="PROSITE" id="PS51656"/>
    </source>
</evidence>
<feature type="compositionally biased region" description="Low complexity" evidence="16">
    <location>
        <begin position="144"/>
        <end position="160"/>
    </location>
</feature>
<keyword evidence="10" id="KW-0813">Transport</keyword>
<dbReference type="InterPro" id="IPR003097">
    <property type="entry name" value="CysJ-like_FAD-binding"/>
</dbReference>
<feature type="domain" description="4Fe-4S" evidence="18">
    <location>
        <begin position="74"/>
        <end position="134"/>
    </location>
</feature>
<dbReference type="PROSITE" id="PS51656">
    <property type="entry name" value="4FE4S"/>
    <property type="match status" value="1"/>
</dbReference>
<dbReference type="NCBIfam" id="NF004859">
    <property type="entry name" value="PRK06214.1"/>
    <property type="match status" value="1"/>
</dbReference>
<dbReference type="EMBL" id="CP050292">
    <property type="protein sequence ID" value="QND71084.1"/>
    <property type="molecule type" value="Genomic_DNA"/>
</dbReference>
<dbReference type="Proteomes" id="UP000515291">
    <property type="component" value="Chromosome"/>
</dbReference>
<evidence type="ECO:0000256" key="15">
    <source>
        <dbReference type="ARBA" id="ARBA00052219"/>
    </source>
</evidence>
<evidence type="ECO:0000256" key="12">
    <source>
        <dbReference type="ARBA" id="ARBA00023004"/>
    </source>
</evidence>
<dbReference type="GO" id="GO:0050660">
    <property type="term" value="F:flavin adenine dinucleotide binding"/>
    <property type="evidence" value="ECO:0007669"/>
    <property type="project" value="TreeGrafter"/>
</dbReference>
<evidence type="ECO:0000259" key="17">
    <source>
        <dbReference type="PROSITE" id="PS51384"/>
    </source>
</evidence>
<evidence type="ECO:0000313" key="19">
    <source>
        <dbReference type="EMBL" id="QND71084.1"/>
    </source>
</evidence>
<comment type="cofactor">
    <cofactor evidence="1">
        <name>FMN</name>
        <dbReference type="ChEBI" id="CHEBI:58210"/>
    </cofactor>
</comment>
<dbReference type="GO" id="GO:0051539">
    <property type="term" value="F:4 iron, 4 sulfur cluster binding"/>
    <property type="evidence" value="ECO:0007669"/>
    <property type="project" value="UniProtKB-KW"/>
</dbReference>
<evidence type="ECO:0000256" key="4">
    <source>
        <dbReference type="ARBA" id="ARBA00022485"/>
    </source>
</evidence>
<keyword evidence="7" id="KW-0479">Metal-binding</keyword>
<evidence type="ECO:0000256" key="16">
    <source>
        <dbReference type="SAM" id="MobiDB-lite"/>
    </source>
</evidence>
<keyword evidence="10" id="KW-0249">Electron transport</keyword>
<feature type="region of interest" description="Disordered" evidence="16">
    <location>
        <begin position="144"/>
        <end position="170"/>
    </location>
</feature>
<dbReference type="PROSITE" id="PS51384">
    <property type="entry name" value="FAD_FR"/>
    <property type="match status" value="1"/>
</dbReference>
<keyword evidence="14" id="KW-0198">Cysteine biosynthesis</keyword>
<keyword evidence="13" id="KW-0411">Iron-sulfur</keyword>
<keyword evidence="4" id="KW-0004">4Fe-4S</keyword>
<dbReference type="InterPro" id="IPR001433">
    <property type="entry name" value="OxRdtase_FAD/NAD-bd"/>
</dbReference>
<protein>
    <recommendedName>
        <fullName evidence="3">assimilatory sulfite reductase (NADPH)</fullName>
        <ecNumber evidence="3">1.8.1.2</ecNumber>
    </recommendedName>
</protein>
<dbReference type="SUPFAM" id="SSF63380">
    <property type="entry name" value="Riboflavin synthase domain-like"/>
    <property type="match status" value="1"/>
</dbReference>
<evidence type="ECO:0000256" key="6">
    <source>
        <dbReference type="ARBA" id="ARBA00022643"/>
    </source>
</evidence>
<dbReference type="InterPro" id="IPR039261">
    <property type="entry name" value="FNR_nucleotide-bd"/>
</dbReference>
<dbReference type="InterPro" id="IPR007202">
    <property type="entry name" value="4Fe-4S_dom"/>
</dbReference>
<keyword evidence="9" id="KW-0521">NADP</keyword>
<name>A0A7G6TWF2_9BRAD</name>
<dbReference type="Gene3D" id="2.40.30.10">
    <property type="entry name" value="Translation factors"/>
    <property type="match status" value="1"/>
</dbReference>
<dbReference type="AlphaFoldDB" id="A0A7G6TWF2"/>
<dbReference type="PANTHER" id="PTHR19384">
    <property type="entry name" value="NITRIC OXIDE SYNTHASE-RELATED"/>
    <property type="match status" value="1"/>
</dbReference>
<keyword evidence="12" id="KW-0408">Iron</keyword>
<dbReference type="GO" id="GO:0004783">
    <property type="term" value="F:sulfite reductase (NADPH) activity"/>
    <property type="evidence" value="ECO:0007669"/>
    <property type="project" value="UniProtKB-EC"/>
</dbReference>
<evidence type="ECO:0000256" key="14">
    <source>
        <dbReference type="ARBA" id="ARBA00023192"/>
    </source>
</evidence>
<keyword evidence="5" id="KW-0285">Flavoprotein</keyword>
<accession>A0A7G6TWF2</accession>
<comment type="catalytic activity">
    <reaction evidence="15">
        <text>hydrogen sulfide + 3 NADP(+) + 3 H2O = sulfite + 3 NADPH + 4 H(+)</text>
        <dbReference type="Rhea" id="RHEA:13801"/>
        <dbReference type="ChEBI" id="CHEBI:15377"/>
        <dbReference type="ChEBI" id="CHEBI:15378"/>
        <dbReference type="ChEBI" id="CHEBI:17359"/>
        <dbReference type="ChEBI" id="CHEBI:29919"/>
        <dbReference type="ChEBI" id="CHEBI:57783"/>
        <dbReference type="ChEBI" id="CHEBI:58349"/>
        <dbReference type="EC" id="1.8.1.2"/>
    </reaction>
</comment>
<dbReference type="KEGG" id="trb:HB776_07395"/>
<dbReference type="RefSeq" id="WP_184516426.1">
    <property type="nucleotide sequence ID" value="NZ_CP050292.1"/>
</dbReference>
<proteinExistence type="predicted"/>
<comment type="cofactor">
    <cofactor evidence="2">
        <name>FAD</name>
        <dbReference type="ChEBI" id="CHEBI:57692"/>
    </cofactor>
</comment>
<reference evidence="20" key="1">
    <citation type="journal article" date="2020" name="Mol. Plant Microbe">
        <title>Rhizobial microsymbionts of the narrowly endemic Oxytropis species growing in Kamchatka are characterized by significant genetic diversity and possess a set of genes that are associated with T3SS and T6SS secretion systems and can affect the development of symbiosis.</title>
        <authorList>
            <person name="Safronova V."/>
            <person name="Guro P."/>
            <person name="Sazanova A."/>
            <person name="Kuznetsova I."/>
            <person name="Belimov A."/>
            <person name="Yakubov V."/>
            <person name="Chirak E."/>
            <person name="Afonin A."/>
            <person name="Gogolev Y."/>
            <person name="Andronov E."/>
            <person name="Tikhonovich I."/>
        </authorList>
    </citation>
    <scope>NUCLEOTIDE SEQUENCE [LARGE SCALE GENOMIC DNA]</scope>
    <source>
        <strain evidence="20">581</strain>
    </source>
</reference>
<dbReference type="Gene3D" id="1.10.15.40">
    <property type="entry name" value="Electron transport complex subunit B, putative Fe-S cluster"/>
    <property type="match status" value="1"/>
</dbReference>
<dbReference type="PANTHER" id="PTHR19384:SF128">
    <property type="entry name" value="NADPH OXIDOREDUCTASE A"/>
    <property type="match status" value="1"/>
</dbReference>
<sequence length="534" mass="58074">MNQMTPPPKLEIIPASAPFSEAQRSWLNGFFAGLLSDAPATPLSAEQGAAIMEEDDGAPWHDQTMPIADRMKLAEGKPVRRKMMAAMAQQDCGQCGYNCNDYSDAIASKAEARLNLCVPGGKETARMLKSLYEELDKAPAGAAPAAAATTAAEPAEVAVPDPSTLGRSRDNPAPAVFLGRRLLNGKGSEKETWHIDFDLSGCGLDYVVGDSFGIFASNDLGHVDQIIALLGASHMTEVRGKTLREVLQYDVSLAPAPDSLFELMSYLTGGAQRAKARALAQGEDPDGDAATLDVMAALQKFSGVRPHPEAFIEALEPLQPRLYSISSSHNATPGRLSLTVDIVRYMVGKRKRHGLASSFLADRIQPGDELKVYVQKAHGFALPENPETPIIMVGPGTGIAPFRAFLHDRKATKAPGKNWLFFGHQRSASDFFYADELNGMKTEGFLTRLSLAWSRDAGEKFYVQDRMREVGRDVWTWLAEGAHVYVCGDAKRMAKDVERALVDIAAQHGARSTDEAVMFVSDLKKKGRFQLDVY</sequence>
<dbReference type="Gene3D" id="3.40.50.80">
    <property type="entry name" value="Nucleotide-binding domain of ferredoxin-NADP reductase (FNR) module"/>
    <property type="match status" value="1"/>
</dbReference>
<evidence type="ECO:0000256" key="10">
    <source>
        <dbReference type="ARBA" id="ARBA00022982"/>
    </source>
</evidence>
<dbReference type="GO" id="GO:0005829">
    <property type="term" value="C:cytosol"/>
    <property type="evidence" value="ECO:0007669"/>
    <property type="project" value="TreeGrafter"/>
</dbReference>
<evidence type="ECO:0000256" key="7">
    <source>
        <dbReference type="ARBA" id="ARBA00022723"/>
    </source>
</evidence>
<evidence type="ECO:0000256" key="3">
    <source>
        <dbReference type="ARBA" id="ARBA00012604"/>
    </source>
</evidence>
<dbReference type="PRINTS" id="PR00371">
    <property type="entry name" value="FPNCR"/>
</dbReference>
<keyword evidence="6" id="KW-0288">FMN</keyword>
<keyword evidence="8" id="KW-0274">FAD</keyword>
<evidence type="ECO:0000256" key="9">
    <source>
        <dbReference type="ARBA" id="ARBA00022857"/>
    </source>
</evidence>
<organism evidence="19 20">
    <name type="scientific">Tardiphaga robiniae</name>
    <dbReference type="NCBI Taxonomy" id="943830"/>
    <lineage>
        <taxon>Bacteria</taxon>
        <taxon>Pseudomonadati</taxon>
        <taxon>Pseudomonadota</taxon>
        <taxon>Alphaproteobacteria</taxon>
        <taxon>Hyphomicrobiales</taxon>
        <taxon>Nitrobacteraceae</taxon>
        <taxon>Tardiphaga</taxon>
    </lineage>
</organism>
<keyword evidence="11 19" id="KW-0560">Oxidoreductase</keyword>
<dbReference type="InterPro" id="IPR001709">
    <property type="entry name" value="Flavoprot_Pyr_Nucl_cyt_Rdtase"/>
</dbReference>
<dbReference type="FunFam" id="3.40.50.80:FF:000001">
    <property type="entry name" value="NADPH--cytochrome P450 reductase 1"/>
    <property type="match status" value="1"/>
</dbReference>
<dbReference type="EC" id="1.8.1.2" evidence="3"/>
<evidence type="ECO:0000256" key="5">
    <source>
        <dbReference type="ARBA" id="ARBA00022630"/>
    </source>
</evidence>
<keyword evidence="14" id="KW-0028">Amino-acid biosynthesis</keyword>
<evidence type="ECO:0000313" key="20">
    <source>
        <dbReference type="Proteomes" id="UP000515291"/>
    </source>
</evidence>
<evidence type="ECO:0000256" key="13">
    <source>
        <dbReference type="ARBA" id="ARBA00023014"/>
    </source>
</evidence>
<dbReference type="GO" id="GO:0046872">
    <property type="term" value="F:metal ion binding"/>
    <property type="evidence" value="ECO:0007669"/>
    <property type="project" value="UniProtKB-KW"/>
</dbReference>
<dbReference type="InterPro" id="IPR023173">
    <property type="entry name" value="NADPH_Cyt_P450_Rdtase_alpha"/>
</dbReference>
<dbReference type="GO" id="GO:0019344">
    <property type="term" value="P:cysteine biosynthetic process"/>
    <property type="evidence" value="ECO:0007669"/>
    <property type="project" value="UniProtKB-KW"/>
</dbReference>
<evidence type="ECO:0000256" key="1">
    <source>
        <dbReference type="ARBA" id="ARBA00001917"/>
    </source>
</evidence>
<dbReference type="InterPro" id="IPR017938">
    <property type="entry name" value="Riboflavin_synthase-like_b-brl"/>
</dbReference>
<evidence type="ECO:0000256" key="8">
    <source>
        <dbReference type="ARBA" id="ARBA00022827"/>
    </source>
</evidence>
<dbReference type="Pfam" id="PF00667">
    <property type="entry name" value="FAD_binding_1"/>
    <property type="match status" value="1"/>
</dbReference>
<dbReference type="Pfam" id="PF00175">
    <property type="entry name" value="NAD_binding_1"/>
    <property type="match status" value="1"/>
</dbReference>
<dbReference type="InterPro" id="IPR017927">
    <property type="entry name" value="FAD-bd_FR_type"/>
</dbReference>
<evidence type="ECO:0000256" key="2">
    <source>
        <dbReference type="ARBA" id="ARBA00001974"/>
    </source>
</evidence>
<evidence type="ECO:0000256" key="11">
    <source>
        <dbReference type="ARBA" id="ARBA00023002"/>
    </source>
</evidence>
<feature type="domain" description="FAD-binding FR-type" evidence="17">
    <location>
        <begin position="170"/>
        <end position="383"/>
    </location>
</feature>
<dbReference type="GO" id="GO:0010181">
    <property type="term" value="F:FMN binding"/>
    <property type="evidence" value="ECO:0007669"/>
    <property type="project" value="TreeGrafter"/>
</dbReference>
<dbReference type="Gene3D" id="1.20.990.10">
    <property type="entry name" value="NADPH-cytochrome p450 Reductase, Chain A, domain 3"/>
    <property type="match status" value="1"/>
</dbReference>
<gene>
    <name evidence="19" type="ORF">HB776_07395</name>
</gene>
<dbReference type="SUPFAM" id="SSF52343">
    <property type="entry name" value="Ferredoxin reductase-like, C-terminal NADP-linked domain"/>
    <property type="match status" value="1"/>
</dbReference>